<gene>
    <name evidence="13" type="ORF">EGW08_006591</name>
</gene>
<evidence type="ECO:0000256" key="2">
    <source>
        <dbReference type="ARBA" id="ARBA00022475"/>
    </source>
</evidence>
<dbReference type="GO" id="GO:0005911">
    <property type="term" value="C:cell-cell junction"/>
    <property type="evidence" value="ECO:0007669"/>
    <property type="project" value="TreeGrafter"/>
</dbReference>
<feature type="domain" description="Cadherin" evidence="12">
    <location>
        <begin position="3418"/>
        <end position="3489"/>
    </location>
</feature>
<feature type="domain" description="Cadherin" evidence="12">
    <location>
        <begin position="698"/>
        <end position="800"/>
    </location>
</feature>
<dbReference type="Pfam" id="PF00028">
    <property type="entry name" value="Cadherin"/>
    <property type="match status" value="27"/>
</dbReference>
<dbReference type="CDD" id="cd11304">
    <property type="entry name" value="Cadherin_repeat"/>
    <property type="match status" value="42"/>
</dbReference>
<keyword evidence="8" id="KW-1133">Transmembrane helix</keyword>
<feature type="domain" description="Cadherin" evidence="12">
    <location>
        <begin position="4012"/>
        <end position="4114"/>
    </location>
</feature>
<feature type="domain" description="Cadherin" evidence="12">
    <location>
        <begin position="1784"/>
        <end position="1890"/>
    </location>
</feature>
<dbReference type="PANTHER" id="PTHR24025">
    <property type="entry name" value="DESMOGLEIN FAMILY MEMBER"/>
    <property type="match status" value="1"/>
</dbReference>
<dbReference type="PRINTS" id="PR00205">
    <property type="entry name" value="CADHERIN"/>
</dbReference>
<evidence type="ECO:0000256" key="10">
    <source>
        <dbReference type="ARBA" id="ARBA00023180"/>
    </source>
</evidence>
<keyword evidence="9" id="KW-0472">Membrane</keyword>
<evidence type="ECO:0000256" key="3">
    <source>
        <dbReference type="ARBA" id="ARBA00022692"/>
    </source>
</evidence>
<keyword evidence="6 11" id="KW-0106">Calcium</keyword>
<feature type="domain" description="Cadherin" evidence="12">
    <location>
        <begin position="2786"/>
        <end position="2887"/>
    </location>
</feature>
<feature type="domain" description="Cadherin" evidence="12">
    <location>
        <begin position="1458"/>
        <end position="1566"/>
    </location>
</feature>
<feature type="domain" description="Cadherin" evidence="12">
    <location>
        <begin position="1567"/>
        <end position="1672"/>
    </location>
</feature>
<evidence type="ECO:0000259" key="12">
    <source>
        <dbReference type="PROSITE" id="PS50268"/>
    </source>
</evidence>
<dbReference type="OrthoDB" id="6287469at2759"/>
<feature type="domain" description="Cadherin" evidence="12">
    <location>
        <begin position="3"/>
        <end position="60"/>
    </location>
</feature>
<feature type="domain" description="Cadherin" evidence="12">
    <location>
        <begin position="1673"/>
        <end position="1783"/>
    </location>
</feature>
<keyword evidence="3" id="KW-0812">Transmembrane</keyword>
<feature type="domain" description="Cadherin" evidence="12">
    <location>
        <begin position="1117"/>
        <end position="1270"/>
    </location>
</feature>
<organism evidence="13 14">
    <name type="scientific">Elysia chlorotica</name>
    <name type="common">Eastern emerald elysia</name>
    <name type="synonym">Sea slug</name>
    <dbReference type="NCBI Taxonomy" id="188477"/>
    <lineage>
        <taxon>Eukaryota</taxon>
        <taxon>Metazoa</taxon>
        <taxon>Spiralia</taxon>
        <taxon>Lophotrochozoa</taxon>
        <taxon>Mollusca</taxon>
        <taxon>Gastropoda</taxon>
        <taxon>Heterobranchia</taxon>
        <taxon>Euthyneura</taxon>
        <taxon>Panpulmonata</taxon>
        <taxon>Sacoglossa</taxon>
        <taxon>Placobranchoidea</taxon>
        <taxon>Plakobranchidae</taxon>
        <taxon>Elysia</taxon>
    </lineage>
</organism>
<keyword evidence="2" id="KW-1003">Cell membrane</keyword>
<feature type="domain" description="Cadherin" evidence="12">
    <location>
        <begin position="3906"/>
        <end position="4010"/>
    </location>
</feature>
<dbReference type="SMART" id="SM00112">
    <property type="entry name" value="CA"/>
    <property type="match status" value="40"/>
</dbReference>
<feature type="domain" description="Cadherin" evidence="12">
    <location>
        <begin position="4221"/>
        <end position="4326"/>
    </location>
</feature>
<evidence type="ECO:0000256" key="7">
    <source>
        <dbReference type="ARBA" id="ARBA00022889"/>
    </source>
</evidence>
<dbReference type="GO" id="GO:0007156">
    <property type="term" value="P:homophilic cell adhesion via plasma membrane adhesion molecules"/>
    <property type="evidence" value="ECO:0007669"/>
    <property type="project" value="InterPro"/>
</dbReference>
<evidence type="ECO:0000313" key="13">
    <source>
        <dbReference type="EMBL" id="RUS85645.1"/>
    </source>
</evidence>
<feature type="domain" description="Cadherin" evidence="12">
    <location>
        <begin position="2107"/>
        <end position="2217"/>
    </location>
</feature>
<feature type="domain" description="Cadherin" evidence="12">
    <location>
        <begin position="904"/>
        <end position="1009"/>
    </location>
</feature>
<accession>A0A3S1BPH4</accession>
<evidence type="ECO:0000313" key="14">
    <source>
        <dbReference type="Proteomes" id="UP000271974"/>
    </source>
</evidence>
<feature type="domain" description="Cadherin" evidence="12">
    <location>
        <begin position="801"/>
        <end position="903"/>
    </location>
</feature>
<feature type="domain" description="Cadherin" evidence="12">
    <location>
        <begin position="1010"/>
        <end position="1116"/>
    </location>
</feature>
<dbReference type="InterPro" id="IPR015919">
    <property type="entry name" value="Cadherin-like_sf"/>
</dbReference>
<feature type="domain" description="Cadherin" evidence="12">
    <location>
        <begin position="2888"/>
        <end position="2992"/>
    </location>
</feature>
<dbReference type="Gene3D" id="2.60.40.60">
    <property type="entry name" value="Cadherins"/>
    <property type="match status" value="44"/>
</dbReference>
<dbReference type="GO" id="GO:0005886">
    <property type="term" value="C:plasma membrane"/>
    <property type="evidence" value="ECO:0007669"/>
    <property type="project" value="UniProtKB-SubCell"/>
</dbReference>
<feature type="domain" description="Cadherin" evidence="12">
    <location>
        <begin position="2579"/>
        <end position="2680"/>
    </location>
</feature>
<dbReference type="SUPFAM" id="SSF49313">
    <property type="entry name" value="Cadherin-like"/>
    <property type="match status" value="44"/>
</dbReference>
<dbReference type="PROSITE" id="PS50268">
    <property type="entry name" value="CADHERIN_2"/>
    <property type="match status" value="43"/>
</dbReference>
<feature type="domain" description="Cadherin" evidence="12">
    <location>
        <begin position="2477"/>
        <end position="2578"/>
    </location>
</feature>
<evidence type="ECO:0000256" key="5">
    <source>
        <dbReference type="ARBA" id="ARBA00022737"/>
    </source>
</evidence>
<feature type="domain" description="Cadherin" evidence="12">
    <location>
        <begin position="3806"/>
        <end position="3905"/>
    </location>
</feature>
<feature type="domain" description="Cadherin" evidence="12">
    <location>
        <begin position="166"/>
        <end position="271"/>
    </location>
</feature>
<keyword evidence="10" id="KW-0325">Glycoprotein</keyword>
<comment type="caution">
    <text evidence="13">The sequence shown here is derived from an EMBL/GenBank/DDBJ whole genome shotgun (WGS) entry which is preliminary data.</text>
</comment>
<feature type="domain" description="Cadherin" evidence="12">
    <location>
        <begin position="3308"/>
        <end position="3413"/>
    </location>
</feature>
<evidence type="ECO:0000256" key="11">
    <source>
        <dbReference type="PROSITE-ProRule" id="PRU00043"/>
    </source>
</evidence>
<feature type="domain" description="Cadherin" evidence="12">
    <location>
        <begin position="4608"/>
        <end position="4712"/>
    </location>
</feature>
<feature type="domain" description="Cadherin" evidence="12">
    <location>
        <begin position="61"/>
        <end position="165"/>
    </location>
</feature>
<feature type="domain" description="Cadherin" evidence="12">
    <location>
        <begin position="3199"/>
        <end position="3307"/>
    </location>
</feature>
<feature type="domain" description="Cadherin" evidence="12">
    <location>
        <begin position="272"/>
        <end position="381"/>
    </location>
</feature>
<feature type="domain" description="Cadherin" evidence="12">
    <location>
        <begin position="2281"/>
        <end position="2353"/>
    </location>
</feature>
<dbReference type="FunFam" id="2.60.40.60:FF:000116">
    <property type="entry name" value="Dachsous cadherin-related 2"/>
    <property type="match status" value="2"/>
</dbReference>
<dbReference type="InterPro" id="IPR050971">
    <property type="entry name" value="Cadherin-domain_protein"/>
</dbReference>
<keyword evidence="5" id="KW-0677">Repeat</keyword>
<feature type="domain" description="Cadherin" evidence="12">
    <location>
        <begin position="2993"/>
        <end position="3095"/>
    </location>
</feature>
<feature type="non-terminal residue" evidence="13">
    <location>
        <position position="1"/>
    </location>
</feature>
<evidence type="ECO:0000256" key="8">
    <source>
        <dbReference type="ARBA" id="ARBA00022989"/>
    </source>
</evidence>
<feature type="domain" description="Cadherin" evidence="12">
    <location>
        <begin position="4445"/>
        <end position="4545"/>
    </location>
</feature>
<feature type="domain" description="Cadherin" evidence="12">
    <location>
        <begin position="2371"/>
        <end position="2481"/>
    </location>
</feature>
<keyword evidence="4" id="KW-0732">Signal</keyword>
<reference evidence="13 14" key="1">
    <citation type="submission" date="2019-01" db="EMBL/GenBank/DDBJ databases">
        <title>A draft genome assembly of the solar-powered sea slug Elysia chlorotica.</title>
        <authorList>
            <person name="Cai H."/>
            <person name="Li Q."/>
            <person name="Fang X."/>
            <person name="Li J."/>
            <person name="Curtis N.E."/>
            <person name="Altenburger A."/>
            <person name="Shibata T."/>
            <person name="Feng M."/>
            <person name="Maeda T."/>
            <person name="Schwartz J.A."/>
            <person name="Shigenobu S."/>
            <person name="Lundholm N."/>
            <person name="Nishiyama T."/>
            <person name="Yang H."/>
            <person name="Hasebe M."/>
            <person name="Li S."/>
            <person name="Pierce S.K."/>
            <person name="Wang J."/>
        </authorList>
    </citation>
    <scope>NUCLEOTIDE SEQUENCE [LARGE SCALE GENOMIC DNA]</scope>
    <source>
        <strain evidence="13">EC2010</strain>
        <tissue evidence="13">Whole organism of an adult</tissue>
    </source>
</reference>
<proteinExistence type="predicted"/>
<evidence type="ECO:0000256" key="4">
    <source>
        <dbReference type="ARBA" id="ARBA00022729"/>
    </source>
</evidence>
<dbReference type="PANTHER" id="PTHR24025:SF23">
    <property type="entry name" value="NEURAL-CADHERIN"/>
    <property type="match status" value="1"/>
</dbReference>
<feature type="domain" description="Cadherin" evidence="12">
    <location>
        <begin position="3596"/>
        <end position="3703"/>
    </location>
</feature>
<evidence type="ECO:0000256" key="1">
    <source>
        <dbReference type="ARBA" id="ARBA00004162"/>
    </source>
</evidence>
<feature type="domain" description="Cadherin" evidence="12">
    <location>
        <begin position="490"/>
        <end position="599"/>
    </location>
</feature>
<feature type="domain" description="Cadherin" evidence="12">
    <location>
        <begin position="1893"/>
        <end position="2000"/>
    </location>
</feature>
<feature type="domain" description="Cadherin" evidence="12">
    <location>
        <begin position="4115"/>
        <end position="4220"/>
    </location>
</feature>
<dbReference type="Proteomes" id="UP000271974">
    <property type="component" value="Unassembled WGS sequence"/>
</dbReference>
<feature type="domain" description="Cadherin" evidence="12">
    <location>
        <begin position="3704"/>
        <end position="3805"/>
    </location>
</feature>
<dbReference type="InterPro" id="IPR002126">
    <property type="entry name" value="Cadherin-like_dom"/>
</dbReference>
<feature type="domain" description="Cadherin" evidence="12">
    <location>
        <begin position="1271"/>
        <end position="1378"/>
    </location>
</feature>
<evidence type="ECO:0000256" key="6">
    <source>
        <dbReference type="ARBA" id="ARBA00022837"/>
    </source>
</evidence>
<evidence type="ECO:0000256" key="9">
    <source>
        <dbReference type="ARBA" id="ARBA00023136"/>
    </source>
</evidence>
<dbReference type="FunFam" id="2.60.40.60:FF:000033">
    <property type="entry name" value="FAT atypical cadherin 1"/>
    <property type="match status" value="1"/>
</dbReference>
<keyword evidence="14" id="KW-1185">Reference proteome</keyword>
<dbReference type="STRING" id="188477.A0A3S1BPH4"/>
<protein>
    <recommendedName>
        <fullName evidence="12">Cadherin domain-containing protein</fullName>
    </recommendedName>
</protein>
<dbReference type="EMBL" id="RQTK01000163">
    <property type="protein sequence ID" value="RUS85645.1"/>
    <property type="molecule type" value="Genomic_DNA"/>
</dbReference>
<feature type="domain" description="Cadherin" evidence="12">
    <location>
        <begin position="2001"/>
        <end position="2106"/>
    </location>
</feature>
<dbReference type="FunFam" id="2.60.40.60:FF:000021">
    <property type="entry name" value="FAT atypical cadherin 1"/>
    <property type="match status" value="1"/>
</dbReference>
<feature type="domain" description="Cadherin" evidence="12">
    <location>
        <begin position="3490"/>
        <end position="3563"/>
    </location>
</feature>
<feature type="domain" description="Cadherin" evidence="12">
    <location>
        <begin position="3096"/>
        <end position="3198"/>
    </location>
</feature>
<sequence length="4837" mass="529934">HRFSMDQQSGELTTITPLDYEETSLYEIPVVARDTAIQARSSTSTVTIRVIDVQDNVPLFTQTSYVATVPENQPNELVAQVAVSTATDADSVPQIVYTLVGDDSNLFTIQQDGRIFTTSNLDYETKTVYNFFATTEDGLGSFIQSASAAITVTINVIRNDNPPIFTNEPYAVNIASNQVAGAFVIQVTATDADLSAPYGVVSYSIIGDDAAPALFFIDSASGRITIQQSFSTDSADQYRIRVLAQDGGNPSKSDTTVVVVTVTRNLFSPSFSPVNYQSTITENQAIGDPFRTVTCSDNDLAAPNNQVEYTLTGSDKILQYFQVGRSSGQVSTLQPLYLDADDSSSYQLLITCRDLGNPSNAATNTATVVVAVARNLNAPEFLSEPYVTTISSTTASGASVFTVSVLDRDTTSPYNDVSLQVIGDDSAPTYFTLGNDRIIRVRDTADLNAHDVDAYRLRIVARDGGTPSLSAATTVLINVRRNLFAPRFTTNTLIRVTIPRLTAVGTSITNVNAEDDDESAPNNVVRYSSIGDNEAPEFFYVNPISGEITLLKSIGNTLQSGYVLRVEARDQGSPSLFATATVEISILESETLRFTAPDYAQTISENSAINRAVIRVVAQPGPDVTYELTGLSDGPDYFNISATTGDIFVRRDLRSDLNQKSVYTLRVQASKTFTDGLKTDVSNVVITVTRNENAPLFAPDLYARTVPETLALGSSVVQLTASDRDTQDILQYSLVEEAGVTDFFYLEPRTGLISLKQLLENQPASFYEFQVQVSDQTLNARTDLATVRVTVVRDAFPPQFENRPYSTAINLNTGIGVSIFNANATDRDLLGFIIYEIDGYFAAPGYFSINPSTGVVTVKSDLTTDVATSYLLGLRAYDNQRPGQVATTNLTISVNRNPSSPIFNNLLYSERIAETFTLGVEILRVQASDFDGNNVKYALVSANPTEGSNFFFLNADTGVFSAARPLTETTTNAFTFSVVATDDGLPPLSSNINAQITISIDRNLFAPIFINTPYAVTIQETESVGNNILQVNARDDDPVGSAFARVTYSLIGDDSMPTFFALNSTNGQISVRRPLTTDIDTTYTGRIVARDGGSPARSATALAFITVIRNLFRPTFAPVNYEQTILETRPIGTALVRVTASDRDSRAPFNTIRYEIQDANQLSINYFQIDPVTGQISIRAPLTGDLNRLNSYTSPFNAVSYSIIGDDNSPALFSINANSGLISIASSSLASDPKSSHFVRVLAADGGTPSLTATAVVRLFVERNLRDPSLLQQNYTFNIFETQALGVAIGQVNAQDLDITAPNNVLNFTLIGDALTTQYFDIDEDNGFLFVKRSLALTQDSTFQGIVRVQDRGSPVRSAARLSYVTITVLRNRFAPVFVDESCDRDLRQDLGVGTSVTRVQASDEDGAGSQFGVVTYDIIGDDSAPVYFTVNPNTGVVSIATTLASENVDTYQSPIFNPRSYVQTVPETLPLGDVILTVSAVDNDPLPPNNVVRYTITEDPEDLECFLINEVTGQLLLRRSLLYDPCRANAFLMKVVATDLGTPSLSSQEANVTVIVSRNLFPPVFINLPYATVLEESVQPGRIAYTVTAVDNDSIAPFNVVRYDIIGDDSATAVFGINSTNGQISVTRSILQDFETTYKVRVLASDGGSPTLTATATVSIGITRNLFSPEFEQLLYEVTVLETQALSVAIVTVRATDDDTKRPYNEVRYEIASGGQQVQDYFAVSPIEGVVSVRQSLVNLVSGGDTYQFSVRAYDIGTPSRQSAQFATVRVNIVRNANCPVFANLPGSVEISQTTATNTNIFNVSASDLDPAGPFSTLTFSVIGDDAAPVFFNINSATGRVFSQASLFQDSSASYRLRVSARDGGGINVCEENRVLTINVRRNEFAPRWTELDLIYEITILETQDVFTPILRVVANDQDINAPNNVVNYRIPTNANNFNNLFTINQASGDIFLRSSLIGTNTDRYEFTVNTFDSGSPVLTGETATVIVNVIRNRNPPVFINEPYATAVSQNSFPGTSIYTVTATDADVQAPYNTVTYDIIGDDAAPTYFTINAVTGVISIGQSIASDPSDRYTIRVRAQDGGSPRLSDITRVEITVERNLFPPVFNPLSYNAQIPETQVVGSAVGIRVRATDADTTSPNNVVRYGISGDALDEFYFSIDSVSGEVIIRRTLASVDNRNVTQFTFQATASDLGTPQRSANPSTVTINVIRNQFAPFFTNLPYNRVIQQNQPGGSSVFQTTAIDRDTVFQATASDLGTPQRSANPSTVTINVIRNQFAPFFTNLPYNRVIQQNQPGGSSVFQTTAIDRDTVVRVCTAIDRDTVAPFNTLSYELIGDENTPTFFEVNAQTGLLSLRDTANLASDTEISYVFNNTQFIQVTIPETQTVGSFIAQVFAFDADVTAPDNVVGYSIVGDDRAAEFFFINPNTGVVTLLKSVRDTNINLFRIRLIARDGGTPSRTDQTYVEVTIRRDTGLLGFTLPSYAVSISENTLVGQQVVNTQAQPGTPTYSVQGFNPAPTFFGINVNTGAITVLRDLKTDQARLTFYQLLVQARSDTGVTIQTASALVNITVIRNENSPIFDLTNYAVTVQDTTNIGTVVLTVTATDQDGDIIDYSLINTAETTFSDLVFINPRSGEISTKVNLRPYDDITFQVRARDQRVPERDALVQVSIRVLHDEFPPQFLQTPYATTITEGALEGSSIYQTSAIDRDLRGALQYDVIGVGVAPAFFDINQATGAIVLLDSSALGFDRGSTYTLRVIVFDSVYPSNRATANVAINVIRNPSGPAFLLPQYVVTIPDSYQLGRNITQVAAIDSDGDIVKYSLTGNTRALEFYYLNPDTGVISLKKPLTEGTQNSDQLNLVARDQGLPEQTAQSVAIINIIRDTFSPEFVQLPYRTTVQRTIAVNSTVIRARAEDQDLQGNIIYEVIGNYPAPTFFDIDRLSGNIFVKTQLGQDSLKTDTYFVSVIAYDSAYPSVRATATATIFVNLNPNPPVFNPVNYERVVSEDIQIGSILVDVNATDADPFDVIRYSLIGGADDLEYFFLNTDTGFVSLKTPLTQTTQQQFQFSVQASDQGNPERTATSNVVITVLRDNAPPFFVNTPYSAGVLETAAIGSNFYRVEARDAELRGTLVYEVIGDFQAAFYFAVDRVTGAVTVQNDLRQDLATSYTLRVIAYDTAYPSAIATETVQIIVTRNPSPPVFQNDPYVVTIPETFSLGANVTRVVATDADGDILRYSLLSSGSANSIKALDYFYIIEQTGIIYLRKPLTDDLQRENRFTFIANARDQRVNEKSDNATVIVNVIRNNFIPAFVNLPYLFGLSENTAVGTSVYRVSAVDQDLSAAGALRYEVVGESITPFYFGVDSLNGTITLRNNLRTDRANFNYKMRVITYDIAYPTEVATATVDITVSRNENSPIFSAADRIVYRATGNNSSLTYFFLSSDTGGISVRRPLTLDTRVEYTMSIVASDQGNPERTTPVLAIITVLRDQQPPFFINLPYSAVISELVQVGSEVRSVTARDNDLVGSIRYSLIGDYPTQSFFQLNSTTGRISTSAGLKSDNLRASFYRVCSSGRLRHGPPGCPDNGHCGHYRPEKPQRPEWLEPNYVTSISENRAVGASVLNVTAIDRDVDDFVTYEIIGQTAFPFSPSIPYFYIDRLSGVITLRQPLVAVNITQFNLQIQACDQGVPKRCAEIQGRVIVVRNQFAPQFQNLPYQIIINENREASAESLLRLVATDEDLTGTIVYEQTLPGSAYFDVNPNTGDITLVSSLRFDSRIQIVFQVIAYDSNDQLRRATADVSVLVTRNPSGPVFLQDPYQVTINEVFPLGDAVVNTTAVDSDGDVLRYSLTGGDAGFFYVNPDNGIITLRRLLQETDVTRFTLSVTANDQRIPGKSDVATVFVTVIRDNQDPVFTLPNYEATIVETSPVSTSVITVEATDADLSGFILYQAIGVYPANEFFDVNAVTGAITVIKSLESDPLGATSYTLRVIGYDSAYASNRATSDVTIRVLRNVNGPIFVPSATYEITVSETTSIGTGLISVLAQDRDDGDIVTYNLLNSTSNGTLYFFLDRDTGEISSRRALTEAPLNLYTLTVVARDNRGRSAFASVRIIISRVTDQPPVFINTPYRTTIDVNRAVNSTVFRVTAIDPDASNTEINYNLVGYFPASNYFSLNPLNGQITLTQTILNDQFASLLYVLRVEAYEVLRPDVRVAEDVRIDVIRNPNAPQFSSNFYVETISESVPQGISVLDVAATDADADKVTFEMDLSTQTGLEAEEFFYINPSLGTIFVRRDLALSTRNQFLFSVIARDDGYPQLTDQASVQINIIRDQFTPTFSRTDYFVTILETANINETITNVVATDEDRQERIEYTAIGDGSFLTCTAPVLELILKKARADPSPMAVYSIRSWRVILYRVFSIPPQLSLRAFDTFYPNNLGASTVTITVIRNPSAPVFSPASYSQTVPEYQSAGTLILLVTATDLDGDVPSYSLLDVNACLEYFYISPDTGAFSLRRALFQNPTNQYTCIVQASDQRRQPQVTNATVVINVLRNRSPNFVNLPYSFSVSERAVLGTSVYRVTAVDADLELVVRAYDSAFPIQRATAEVNIFVVRNENPPFFINEPYTRDLTEEFPLGGSVFRVTAIDNDNDTVRYQLLGETTNSIDVDFFYLNPDTGEIFLTRRLDLTTATSFTLQIRASDQRIPERTDQTSVIIRVSRNQFAPTFFNGPYRTTVQESRQVGSTVFAAECGDQDLKVGLPILCGHSNYYALSEQAKFGRPTLRSWSPHSAAKTVLPTWRLSCTVVRYGPLKKVGANWLRDTLMTTLVWSVRSGIRWSLARIWSCVELGLFA</sequence>
<feature type="domain" description="Cadherin" evidence="12">
    <location>
        <begin position="1387"/>
        <end position="1456"/>
    </location>
</feature>
<keyword evidence="7" id="KW-0130">Cell adhesion</keyword>
<feature type="domain" description="Cadherin" evidence="12">
    <location>
        <begin position="595"/>
        <end position="697"/>
    </location>
</feature>
<comment type="subcellular location">
    <subcellularLocation>
        <location evidence="1">Cell membrane</location>
        <topology evidence="1">Single-pass membrane protein</topology>
    </subcellularLocation>
</comment>
<name>A0A3S1BPH4_ELYCH</name>
<dbReference type="GO" id="GO:0005509">
    <property type="term" value="F:calcium ion binding"/>
    <property type="evidence" value="ECO:0007669"/>
    <property type="project" value="UniProtKB-UniRule"/>
</dbReference>
<feature type="domain" description="Cadherin" evidence="12">
    <location>
        <begin position="2681"/>
        <end position="2785"/>
    </location>
</feature>
<feature type="domain" description="Cadherin" evidence="12">
    <location>
        <begin position="382"/>
        <end position="488"/>
    </location>
</feature>